<gene>
    <name evidence="2" type="ORF">SO3561_04851</name>
</gene>
<reference evidence="3" key="1">
    <citation type="submission" date="2017-05" db="EMBL/GenBank/DDBJ databases">
        <title>Streptomyces olivochromogenes NBRC 3561 whole genome shotgun sequence.</title>
        <authorList>
            <person name="Dohra H."/>
            <person name="Kodani S."/>
        </authorList>
    </citation>
    <scope>NUCLEOTIDE SEQUENCE [LARGE SCALE GENOMIC DNA]</scope>
    <source>
        <strain evidence="3">NBRC 3561</strain>
    </source>
</reference>
<evidence type="ECO:0000313" key="3">
    <source>
        <dbReference type="Proteomes" id="UP000217446"/>
    </source>
</evidence>
<name>A0A250VGK2_STROL</name>
<sequence>MASDALTGCAAGGPEPDPCHPSGAVKSRPEPDPRHPSGAVKSRPAGQLLWPLVCALAVAGLPLVLQLATPAASKALLAPGDIRTSKAPAASGTPVARLPGRPANAPWVLRADRLVLHGSAFRGVVTVRTAAGSTRVLKFTARSLDFGDLDLTAGRGRAAIRLRTKPATTSTVKGKDVVTLYAQKLSGTLVGLGGAPLPADRSVTVTPDALPPWLSHPAVPTRTVTFEKVTVSQVAQLSGDMSIAGPALSARP</sequence>
<dbReference type="STRING" id="1963.AQJ27_23765"/>
<protein>
    <submittedName>
        <fullName evidence="2">Uncharacterized protein</fullName>
    </submittedName>
</protein>
<keyword evidence="3" id="KW-1185">Reference proteome</keyword>
<evidence type="ECO:0000256" key="1">
    <source>
        <dbReference type="SAM" id="MobiDB-lite"/>
    </source>
</evidence>
<proteinExistence type="predicted"/>
<feature type="region of interest" description="Disordered" evidence="1">
    <location>
        <begin position="1"/>
        <end position="42"/>
    </location>
</feature>
<dbReference type="EMBL" id="BDQI01000010">
    <property type="protein sequence ID" value="GAX53323.1"/>
    <property type="molecule type" value="Genomic_DNA"/>
</dbReference>
<evidence type="ECO:0000313" key="2">
    <source>
        <dbReference type="EMBL" id="GAX53323.1"/>
    </source>
</evidence>
<organism evidence="2 3">
    <name type="scientific">Streptomyces olivochromogenes</name>
    <dbReference type="NCBI Taxonomy" id="1963"/>
    <lineage>
        <taxon>Bacteria</taxon>
        <taxon>Bacillati</taxon>
        <taxon>Actinomycetota</taxon>
        <taxon>Actinomycetes</taxon>
        <taxon>Kitasatosporales</taxon>
        <taxon>Streptomycetaceae</taxon>
        <taxon>Streptomyces</taxon>
    </lineage>
</organism>
<dbReference type="RefSeq" id="WP_096240062.1">
    <property type="nucleotide sequence ID" value="NZ_BDQI01000010.1"/>
</dbReference>
<comment type="caution">
    <text evidence="2">The sequence shown here is derived from an EMBL/GenBank/DDBJ whole genome shotgun (WGS) entry which is preliminary data.</text>
</comment>
<dbReference type="Proteomes" id="UP000217446">
    <property type="component" value="Unassembled WGS sequence"/>
</dbReference>
<accession>A0A250VGK2</accession>
<dbReference type="AlphaFoldDB" id="A0A250VGK2"/>